<dbReference type="PANTHER" id="PTHR30576:SF8">
    <property type="entry name" value="UNDECAPRENYL-PHOSPHATE GALACTOSE PHOSPHOTRANSFERASE"/>
    <property type="match status" value="1"/>
</dbReference>
<dbReference type="AlphaFoldDB" id="A0A6I6L6A9"/>
<evidence type="ECO:0000313" key="5">
    <source>
        <dbReference type="Proteomes" id="UP000428803"/>
    </source>
</evidence>
<dbReference type="GO" id="GO:0000271">
    <property type="term" value="P:polysaccharide biosynthetic process"/>
    <property type="evidence" value="ECO:0007669"/>
    <property type="project" value="UniProtKB-KW"/>
</dbReference>
<dbReference type="InterPro" id="IPR003362">
    <property type="entry name" value="Bact_transf"/>
</dbReference>
<accession>A0A6I6L6A9</accession>
<dbReference type="RefSeq" id="WP_158901811.1">
    <property type="nucleotide sequence ID" value="NZ_CP035733.1"/>
</dbReference>
<evidence type="ECO:0000259" key="3">
    <source>
        <dbReference type="Pfam" id="PF02397"/>
    </source>
</evidence>
<comment type="similarity">
    <text evidence="1">Belongs to the bacterial sugar transferase family.</text>
</comment>
<gene>
    <name evidence="4" type="ORF">EUU25_13500</name>
</gene>
<evidence type="ECO:0000256" key="2">
    <source>
        <dbReference type="ARBA" id="ARBA00023169"/>
    </source>
</evidence>
<dbReference type="Pfam" id="PF02397">
    <property type="entry name" value="Bac_transf"/>
    <property type="match status" value="1"/>
</dbReference>
<dbReference type="EMBL" id="CP035733">
    <property type="protein sequence ID" value="QGY81535.1"/>
    <property type="molecule type" value="Genomic_DNA"/>
</dbReference>
<proteinExistence type="inferred from homology"/>
<evidence type="ECO:0000313" key="4">
    <source>
        <dbReference type="EMBL" id="QGY81535.1"/>
    </source>
</evidence>
<dbReference type="KEGG" id="slaa:EUU25_13500"/>
<dbReference type="PANTHER" id="PTHR30576">
    <property type="entry name" value="COLANIC BIOSYNTHESIS UDP-GLUCOSE LIPID CARRIER TRANSFERASE"/>
    <property type="match status" value="1"/>
</dbReference>
<keyword evidence="2" id="KW-0270">Exopolysaccharide synthesis</keyword>
<dbReference type="GO" id="GO:0016780">
    <property type="term" value="F:phosphotransferase activity, for other substituted phosphate groups"/>
    <property type="evidence" value="ECO:0007669"/>
    <property type="project" value="TreeGrafter"/>
</dbReference>
<keyword evidence="4" id="KW-0808">Transferase</keyword>
<protein>
    <submittedName>
        <fullName evidence="4">Sugar transferase</fullName>
    </submittedName>
</protein>
<dbReference type="Proteomes" id="UP000428803">
    <property type="component" value="Chromosome"/>
</dbReference>
<keyword evidence="5" id="KW-1185">Reference proteome</keyword>
<name>A0A6I6L6A9_9SPHN</name>
<evidence type="ECO:0000256" key="1">
    <source>
        <dbReference type="ARBA" id="ARBA00006464"/>
    </source>
</evidence>
<organism evidence="4 5">
    <name type="scientific">Sphingorhabdus lacus</name>
    <dbReference type="NCBI Taxonomy" id="392610"/>
    <lineage>
        <taxon>Bacteria</taxon>
        <taxon>Pseudomonadati</taxon>
        <taxon>Pseudomonadota</taxon>
        <taxon>Alphaproteobacteria</taxon>
        <taxon>Sphingomonadales</taxon>
        <taxon>Sphingomonadaceae</taxon>
        <taxon>Sphingorhabdus</taxon>
    </lineage>
</organism>
<feature type="domain" description="Bacterial sugar transferase" evidence="3">
    <location>
        <begin position="10"/>
        <end position="178"/>
    </location>
</feature>
<sequence length="189" mass="20791">MTVIISALRRILAAVALVALLPVNLIIAALLRIMQGKNVLFRQTRSGLGSKPFTLVKFRTMRDLRDAEGHLLPDEDRVTGIGTFLRKTRLDELPSLWNVVNGDIAIVGPRPLLPETIASLGERGVKRGSVPPGLTGWAQVNGNTLLSLDEKIALDLWYIDNGHWRTDLSILISTLGVMAAGEKRRRLQS</sequence>
<dbReference type="OrthoDB" id="9808602at2"/>
<reference evidence="5" key="1">
    <citation type="submission" date="2019-01" db="EMBL/GenBank/DDBJ databases">
        <title>Sphingorhabdus lacus sp.nov., isolated from an oligotrophic freshwater lake.</title>
        <authorList>
            <person name="Park M."/>
        </authorList>
    </citation>
    <scope>NUCLEOTIDE SEQUENCE [LARGE SCALE GENOMIC DNA]</scope>
    <source>
        <strain evidence="5">IMCC1753</strain>
    </source>
</reference>